<dbReference type="EMBL" id="JBHSDC010000002">
    <property type="protein sequence ID" value="MFC4230437.1"/>
    <property type="molecule type" value="Genomic_DNA"/>
</dbReference>
<evidence type="ECO:0000313" key="3">
    <source>
        <dbReference type="EMBL" id="MFC4230437.1"/>
    </source>
</evidence>
<keyword evidence="4" id="KW-1185">Reference proteome</keyword>
<keyword evidence="1" id="KW-0812">Transmembrane</keyword>
<evidence type="ECO:0000256" key="2">
    <source>
        <dbReference type="SAM" id="SignalP"/>
    </source>
</evidence>
<keyword evidence="2" id="KW-0732">Signal</keyword>
<keyword evidence="1" id="KW-1133">Transmembrane helix</keyword>
<keyword evidence="1" id="KW-0472">Membrane</keyword>
<proteinExistence type="predicted"/>
<reference evidence="4" key="1">
    <citation type="journal article" date="2019" name="Int. J. Syst. Evol. Microbiol.">
        <title>The Global Catalogue of Microorganisms (GCM) 10K type strain sequencing project: providing services to taxonomists for standard genome sequencing and annotation.</title>
        <authorList>
            <consortium name="The Broad Institute Genomics Platform"/>
            <consortium name="The Broad Institute Genome Sequencing Center for Infectious Disease"/>
            <person name="Wu L."/>
            <person name="Ma J."/>
        </authorList>
    </citation>
    <scope>NUCLEOTIDE SEQUENCE [LARGE SCALE GENOMIC DNA]</scope>
    <source>
        <strain evidence="4">CECT 8010</strain>
    </source>
</reference>
<dbReference type="NCBIfam" id="NF046080">
    <property type="entry name" value="PID_CTERM"/>
    <property type="match status" value="1"/>
</dbReference>
<evidence type="ECO:0000256" key="1">
    <source>
        <dbReference type="SAM" id="Phobius"/>
    </source>
</evidence>
<name>A0ABV8PU39_9BACT</name>
<evidence type="ECO:0000313" key="4">
    <source>
        <dbReference type="Proteomes" id="UP001595906"/>
    </source>
</evidence>
<dbReference type="InterPro" id="IPR058207">
    <property type="entry name" value="PID_CTERM"/>
</dbReference>
<sequence length="63" mass="6865">MKKQTLFIYLAMFVSILMPLVALAQVEGTDPDAPIDGGLSLLVMAGAGYGIKKLKEKRVKQEK</sequence>
<gene>
    <name evidence="3" type="ORF">ACFOW1_00940</name>
</gene>
<comment type="caution">
    <text evidence="3">The sequence shown here is derived from an EMBL/GenBank/DDBJ whole genome shotgun (WGS) entry which is preliminary data.</text>
</comment>
<feature type="transmembrane region" description="Helical" evidence="1">
    <location>
        <begin position="34"/>
        <end position="51"/>
    </location>
</feature>
<feature type="chain" id="PRO_5046398849" evidence="2">
    <location>
        <begin position="25"/>
        <end position="63"/>
    </location>
</feature>
<organism evidence="3 4">
    <name type="scientific">Parasediminibacterium paludis</name>
    <dbReference type="NCBI Taxonomy" id="908966"/>
    <lineage>
        <taxon>Bacteria</taxon>
        <taxon>Pseudomonadati</taxon>
        <taxon>Bacteroidota</taxon>
        <taxon>Chitinophagia</taxon>
        <taxon>Chitinophagales</taxon>
        <taxon>Chitinophagaceae</taxon>
        <taxon>Parasediminibacterium</taxon>
    </lineage>
</organism>
<protein>
    <submittedName>
        <fullName evidence="3">PID-CTERM protein-sorting domain-containing protein</fullName>
    </submittedName>
</protein>
<accession>A0ABV8PU39</accession>
<feature type="signal peptide" evidence="2">
    <location>
        <begin position="1"/>
        <end position="24"/>
    </location>
</feature>
<dbReference type="Proteomes" id="UP001595906">
    <property type="component" value="Unassembled WGS sequence"/>
</dbReference>
<dbReference type="RefSeq" id="WP_379011588.1">
    <property type="nucleotide sequence ID" value="NZ_JBHSDC010000002.1"/>
</dbReference>